<dbReference type="InterPro" id="IPR046348">
    <property type="entry name" value="SIS_dom_sf"/>
</dbReference>
<dbReference type="PROSITE" id="PS51071">
    <property type="entry name" value="HTH_RPIR"/>
    <property type="match status" value="1"/>
</dbReference>
<organism evidence="6 7">
    <name type="scientific">Facklamia miroungae</name>
    <dbReference type="NCBI Taxonomy" id="120956"/>
    <lineage>
        <taxon>Bacteria</taxon>
        <taxon>Bacillati</taxon>
        <taxon>Bacillota</taxon>
        <taxon>Bacilli</taxon>
        <taxon>Lactobacillales</taxon>
        <taxon>Aerococcaceae</taxon>
        <taxon>Facklamia</taxon>
    </lineage>
</organism>
<dbReference type="Gene3D" id="3.40.50.10490">
    <property type="entry name" value="Glucose-6-phosphate isomerase like protein, domain 1"/>
    <property type="match status" value="1"/>
</dbReference>
<dbReference type="EMBL" id="FNCK01000009">
    <property type="protein sequence ID" value="SDG45341.1"/>
    <property type="molecule type" value="Genomic_DNA"/>
</dbReference>
<dbReference type="InterPro" id="IPR009057">
    <property type="entry name" value="Homeodomain-like_sf"/>
</dbReference>
<feature type="domain" description="SIS" evidence="5">
    <location>
        <begin position="109"/>
        <end position="249"/>
    </location>
</feature>
<dbReference type="AlphaFoldDB" id="A0A1G7UDH4"/>
<dbReference type="PANTHER" id="PTHR30514">
    <property type="entry name" value="GLUCOKINASE"/>
    <property type="match status" value="1"/>
</dbReference>
<evidence type="ECO:0000256" key="3">
    <source>
        <dbReference type="ARBA" id="ARBA00023163"/>
    </source>
</evidence>
<dbReference type="PANTHER" id="PTHR30514:SF1">
    <property type="entry name" value="HTH-TYPE TRANSCRIPTIONAL REGULATOR HEXR-RELATED"/>
    <property type="match status" value="1"/>
</dbReference>
<evidence type="ECO:0000313" key="6">
    <source>
        <dbReference type="EMBL" id="SDG45341.1"/>
    </source>
</evidence>
<dbReference type="InterPro" id="IPR036388">
    <property type="entry name" value="WH-like_DNA-bd_sf"/>
</dbReference>
<dbReference type="GO" id="GO:1901135">
    <property type="term" value="P:carbohydrate derivative metabolic process"/>
    <property type="evidence" value="ECO:0007669"/>
    <property type="project" value="InterPro"/>
</dbReference>
<dbReference type="CDD" id="cd05013">
    <property type="entry name" value="SIS_RpiR"/>
    <property type="match status" value="1"/>
</dbReference>
<evidence type="ECO:0000259" key="5">
    <source>
        <dbReference type="PROSITE" id="PS51464"/>
    </source>
</evidence>
<dbReference type="Pfam" id="PF01418">
    <property type="entry name" value="HTH_6"/>
    <property type="match status" value="1"/>
</dbReference>
<proteinExistence type="predicted"/>
<keyword evidence="2 6" id="KW-0238">DNA-binding</keyword>
<sequence length="272" mass="30528">MSSTEQTIADYIIKNKTKIGHQTISEIANNLGVADSTIFQFTKKLGFSGFKEFKIALLIHSNEFSSEDIHENISKDDTEFSIAKKVFKSNISTLTLTQELLTEEDFTRAVSILNTSRRMFLFGIGGSEIIAADGHHKFLRSSMDVFHNADYHVQLMEATRLTENDCALIISHTGQSREIIEITKIIRESKAKIIAITSYPSSKLAKLADVSLISVSSEAEYRTEALASRISQLSIIDSLYIAYQFQNQDRSAQSLSKIRKVISKFNEPQNES</sequence>
<gene>
    <name evidence="6" type="ORF">SAMN05421791_10950</name>
</gene>
<accession>A0A1G7UDH4</accession>
<name>A0A1G7UDH4_9LACT</name>
<dbReference type="Gene3D" id="1.10.10.10">
    <property type="entry name" value="Winged helix-like DNA-binding domain superfamily/Winged helix DNA-binding domain"/>
    <property type="match status" value="1"/>
</dbReference>
<reference evidence="6 7" key="1">
    <citation type="submission" date="2016-10" db="EMBL/GenBank/DDBJ databases">
        <authorList>
            <person name="de Groot N.N."/>
        </authorList>
    </citation>
    <scope>NUCLEOTIDE SEQUENCE [LARGE SCALE GENOMIC DNA]</scope>
    <source>
        <strain evidence="6 7">ATCC BAA-466</strain>
    </source>
</reference>
<dbReference type="Proteomes" id="UP000199708">
    <property type="component" value="Unassembled WGS sequence"/>
</dbReference>
<dbReference type="GO" id="GO:0003700">
    <property type="term" value="F:DNA-binding transcription factor activity"/>
    <property type="evidence" value="ECO:0007669"/>
    <property type="project" value="InterPro"/>
</dbReference>
<evidence type="ECO:0000256" key="1">
    <source>
        <dbReference type="ARBA" id="ARBA00023015"/>
    </source>
</evidence>
<dbReference type="InterPro" id="IPR001347">
    <property type="entry name" value="SIS_dom"/>
</dbReference>
<dbReference type="InterPro" id="IPR000281">
    <property type="entry name" value="HTH_RpiR"/>
</dbReference>
<evidence type="ECO:0000313" key="7">
    <source>
        <dbReference type="Proteomes" id="UP000199708"/>
    </source>
</evidence>
<keyword evidence="3" id="KW-0804">Transcription</keyword>
<evidence type="ECO:0000256" key="2">
    <source>
        <dbReference type="ARBA" id="ARBA00023125"/>
    </source>
</evidence>
<keyword evidence="1" id="KW-0805">Transcription regulation</keyword>
<evidence type="ECO:0000259" key="4">
    <source>
        <dbReference type="PROSITE" id="PS51071"/>
    </source>
</evidence>
<dbReference type="PROSITE" id="PS51464">
    <property type="entry name" value="SIS"/>
    <property type="match status" value="1"/>
</dbReference>
<feature type="domain" description="HTH rpiR-type" evidence="4">
    <location>
        <begin position="1"/>
        <end position="64"/>
    </location>
</feature>
<dbReference type="GO" id="GO:0003677">
    <property type="term" value="F:DNA binding"/>
    <property type="evidence" value="ECO:0007669"/>
    <property type="project" value="UniProtKB-KW"/>
</dbReference>
<keyword evidence="7" id="KW-1185">Reference proteome</keyword>
<dbReference type="InterPro" id="IPR035472">
    <property type="entry name" value="RpiR-like_SIS"/>
</dbReference>
<dbReference type="Pfam" id="PF01380">
    <property type="entry name" value="SIS"/>
    <property type="match status" value="1"/>
</dbReference>
<dbReference type="SUPFAM" id="SSF53697">
    <property type="entry name" value="SIS domain"/>
    <property type="match status" value="1"/>
</dbReference>
<dbReference type="GO" id="GO:0097367">
    <property type="term" value="F:carbohydrate derivative binding"/>
    <property type="evidence" value="ECO:0007669"/>
    <property type="project" value="InterPro"/>
</dbReference>
<dbReference type="SUPFAM" id="SSF46689">
    <property type="entry name" value="Homeodomain-like"/>
    <property type="match status" value="1"/>
</dbReference>
<protein>
    <submittedName>
        <fullName evidence="6">DNA-binding transcriptional regulator, MurR/RpiR family, contains HTH and SIS domains</fullName>
    </submittedName>
</protein>
<dbReference type="InterPro" id="IPR047640">
    <property type="entry name" value="RpiR-like"/>
</dbReference>
<dbReference type="STRING" id="120956.SAMN05421791_10950"/>